<protein>
    <submittedName>
        <fullName evidence="1">Uncharacterized protein</fullName>
    </submittedName>
</protein>
<organism evidence="1">
    <name type="scientific">Myoviridae sp. cta6i12</name>
    <dbReference type="NCBI Taxonomy" id="2827695"/>
    <lineage>
        <taxon>Viruses</taxon>
        <taxon>Duplodnaviria</taxon>
        <taxon>Heunggongvirae</taxon>
        <taxon>Uroviricota</taxon>
        <taxon>Caudoviricetes</taxon>
    </lineage>
</organism>
<reference evidence="1" key="1">
    <citation type="journal article" date="2021" name="Proc. Natl. Acad. Sci. U.S.A.">
        <title>A Catalog of Tens of Thousands of Viruses from Human Metagenomes Reveals Hidden Associations with Chronic Diseases.</title>
        <authorList>
            <person name="Tisza M.J."/>
            <person name="Buck C.B."/>
        </authorList>
    </citation>
    <scope>NUCLEOTIDE SEQUENCE</scope>
    <source>
        <strain evidence="1">Cta6i12</strain>
    </source>
</reference>
<accession>A0A8S5T6P8</accession>
<name>A0A8S5T6P8_9CAUD</name>
<evidence type="ECO:0000313" key="1">
    <source>
        <dbReference type="EMBL" id="DAF59028.1"/>
    </source>
</evidence>
<proteinExistence type="predicted"/>
<sequence>MKKTLKKSPVIAFAEVLCQRAVEICSAANNGEDPEIIIKAWDGSFEEEIKRVTGSLETVIVMERPEIVPDKLSRSGKSTARWHVTVESNPLLDGDGWDADDLADIIQEGFHKWRRNHARLMMTEVIVTSSKPALAKILKKSIVLTMETTLIIKHGN</sequence>
<dbReference type="EMBL" id="BK032761">
    <property type="protein sequence ID" value="DAF59028.1"/>
    <property type="molecule type" value="Genomic_DNA"/>
</dbReference>